<name>A0A0K1Q871_9BACT</name>
<protein>
    <submittedName>
        <fullName evidence="1">Uncharacterized protein</fullName>
    </submittedName>
</protein>
<dbReference type="EMBL" id="CP012333">
    <property type="protein sequence ID" value="AKV01938.1"/>
    <property type="molecule type" value="Genomic_DNA"/>
</dbReference>
<dbReference type="KEGG" id="llu:AKJ09_08601"/>
<evidence type="ECO:0000313" key="1">
    <source>
        <dbReference type="EMBL" id="AKV01938.1"/>
    </source>
</evidence>
<keyword evidence="2" id="KW-1185">Reference proteome</keyword>
<organism evidence="1 2">
    <name type="scientific">Labilithrix luteola</name>
    <dbReference type="NCBI Taxonomy" id="1391654"/>
    <lineage>
        <taxon>Bacteria</taxon>
        <taxon>Pseudomonadati</taxon>
        <taxon>Myxococcota</taxon>
        <taxon>Polyangia</taxon>
        <taxon>Polyangiales</taxon>
        <taxon>Labilitrichaceae</taxon>
        <taxon>Labilithrix</taxon>
    </lineage>
</organism>
<evidence type="ECO:0000313" key="2">
    <source>
        <dbReference type="Proteomes" id="UP000064967"/>
    </source>
</evidence>
<reference evidence="1 2" key="1">
    <citation type="submission" date="2015-08" db="EMBL/GenBank/DDBJ databases">
        <authorList>
            <person name="Babu N.S."/>
            <person name="Beckwith C.J."/>
            <person name="Beseler K.G."/>
            <person name="Brison A."/>
            <person name="Carone J.V."/>
            <person name="Caskin T.P."/>
            <person name="Diamond M."/>
            <person name="Durham M.E."/>
            <person name="Foxe J.M."/>
            <person name="Go M."/>
            <person name="Henderson B.A."/>
            <person name="Jones I.B."/>
            <person name="McGettigan J.A."/>
            <person name="Micheletti S.J."/>
            <person name="Nasrallah M.E."/>
            <person name="Ortiz D."/>
            <person name="Piller C.R."/>
            <person name="Privatt S.R."/>
            <person name="Schneider S.L."/>
            <person name="Sharp S."/>
            <person name="Smith T.C."/>
            <person name="Stanton J.D."/>
            <person name="Ullery H.E."/>
            <person name="Wilson R.J."/>
            <person name="Serrano M.G."/>
            <person name="Buck G."/>
            <person name="Lee V."/>
            <person name="Wang Y."/>
            <person name="Carvalho R."/>
            <person name="Voegtly L."/>
            <person name="Shi R."/>
            <person name="Duckworth R."/>
            <person name="Johnson A."/>
            <person name="Loviza R."/>
            <person name="Walstead R."/>
            <person name="Shah Z."/>
            <person name="Kiflezghi M."/>
            <person name="Wade K."/>
            <person name="Ball S.L."/>
            <person name="Bradley K.W."/>
            <person name="Asai D.J."/>
            <person name="Bowman C.A."/>
            <person name="Russell D.A."/>
            <person name="Pope W.H."/>
            <person name="Jacobs-Sera D."/>
            <person name="Hendrix R.W."/>
            <person name="Hatfull G.F."/>
        </authorList>
    </citation>
    <scope>NUCLEOTIDE SEQUENCE [LARGE SCALE GENOMIC DNA]</scope>
    <source>
        <strain evidence="1 2">DSM 27648</strain>
    </source>
</reference>
<dbReference type="Gene3D" id="1.25.40.10">
    <property type="entry name" value="Tetratricopeptide repeat domain"/>
    <property type="match status" value="1"/>
</dbReference>
<dbReference type="SUPFAM" id="SSF48452">
    <property type="entry name" value="TPR-like"/>
    <property type="match status" value="1"/>
</dbReference>
<gene>
    <name evidence="1" type="ORF">AKJ09_08601</name>
</gene>
<accession>A0A0K1Q871</accession>
<sequence>MSFAKSLIEKGDYEEAIAAATEDIEGGNHGPEPLFDRATACELAERYADAVRDFEAAIDTNRAEKELDPFVLDDAYFSALLAGARDEAARDVRSAVAMLDRYATTLPEGAHLADARDWQKRLRGELPSLLDKTRDIGA</sequence>
<dbReference type="Proteomes" id="UP000064967">
    <property type="component" value="Chromosome"/>
</dbReference>
<proteinExistence type="predicted"/>
<dbReference type="AlphaFoldDB" id="A0A0K1Q871"/>
<dbReference type="InterPro" id="IPR011990">
    <property type="entry name" value="TPR-like_helical_dom_sf"/>
</dbReference>